<protein>
    <recommendedName>
        <fullName evidence="1">Na+-translocating membrane potential-generating system MpsC domain-containing protein</fullName>
    </recommendedName>
</protein>
<dbReference type="RefSeq" id="WP_099082182.1">
    <property type="nucleotide sequence ID" value="NZ_AWQQ01000020.1"/>
</dbReference>
<accession>A0A2C6MGN2</accession>
<dbReference type="AlphaFoldDB" id="A0A2C6MGN2"/>
<feature type="domain" description="Na+-translocating membrane potential-generating system MpsC" evidence="1">
    <location>
        <begin position="4"/>
        <end position="113"/>
    </location>
</feature>
<dbReference type="Pfam" id="PF10057">
    <property type="entry name" value="MpsC"/>
    <property type="match status" value="1"/>
</dbReference>
<sequence>MNPKGQIEDDIAKAIIQWEKDYMGRGPEDAKTDILRNMIIVSLRGVLSKAEQHLARDKAGMTLVKKLRQQLVEQGRSELDKVVAEITSAKVVSLHTDISTKTGERIFIFVMDRNLQKHI</sequence>
<name>A0A2C6MGN2_9FIRM</name>
<evidence type="ECO:0000313" key="3">
    <source>
        <dbReference type="Proteomes" id="UP000222564"/>
    </source>
</evidence>
<comment type="caution">
    <text evidence="2">The sequence shown here is derived from an EMBL/GenBank/DDBJ whole genome shotgun (WGS) entry which is preliminary data.</text>
</comment>
<dbReference type="EMBL" id="AWQQ01000020">
    <property type="protein sequence ID" value="PHJ39398.1"/>
    <property type="molecule type" value="Genomic_DNA"/>
</dbReference>
<dbReference type="Proteomes" id="UP000222564">
    <property type="component" value="Unassembled WGS sequence"/>
</dbReference>
<gene>
    <name evidence="2" type="ORF">P378_03050</name>
</gene>
<evidence type="ECO:0000259" key="1">
    <source>
        <dbReference type="Pfam" id="PF10057"/>
    </source>
</evidence>
<proteinExistence type="predicted"/>
<dbReference type="OrthoDB" id="5422931at2"/>
<reference evidence="2 3" key="1">
    <citation type="submission" date="2013-09" db="EMBL/GenBank/DDBJ databases">
        <title>Biodegradation of hydrocarbons in the deep terrestrial subsurface : characterization of a microbial consortium composed of two Desulfotomaculum species originating from a deep geological formation.</title>
        <authorList>
            <person name="Aullo T."/>
            <person name="Berlendis S."/>
            <person name="Lascourreges J.-F."/>
            <person name="Dessort D."/>
            <person name="Saint-Laurent S."/>
            <person name="Schraauwers B."/>
            <person name="Mas J."/>
            <person name="Magot M."/>
            <person name="Ranchou-Peyruse A."/>
        </authorList>
    </citation>
    <scope>NUCLEOTIDE SEQUENCE [LARGE SCALE GENOMIC DNA]</scope>
    <source>
        <strain evidence="2 3">Bs107</strain>
    </source>
</reference>
<keyword evidence="3" id="KW-1185">Reference proteome</keyword>
<evidence type="ECO:0000313" key="2">
    <source>
        <dbReference type="EMBL" id="PHJ39398.1"/>
    </source>
</evidence>
<organism evidence="2 3">
    <name type="scientific">Desulforamulus profundi</name>
    <dbReference type="NCBI Taxonomy" id="1383067"/>
    <lineage>
        <taxon>Bacteria</taxon>
        <taxon>Bacillati</taxon>
        <taxon>Bacillota</taxon>
        <taxon>Clostridia</taxon>
        <taxon>Eubacteriales</taxon>
        <taxon>Peptococcaceae</taxon>
        <taxon>Desulforamulus</taxon>
    </lineage>
</organism>
<dbReference type="InterPro" id="IPR018745">
    <property type="entry name" value="MpsC"/>
</dbReference>